<feature type="domain" description="Reverse transcriptase" evidence="1">
    <location>
        <begin position="494"/>
        <end position="761"/>
    </location>
</feature>
<proteinExistence type="predicted"/>
<sequence>MAVLLSSLNVRGLKNNVKRKAMFLFCKEIKANILFLQETHSGKEEETFWKHQWGDSILYSHGTTHSAGVMILFNKFAGRVIDHKSDGMGHWIMVLVEVCEQKIILINVYGYNNRSLNRNMMSNLSKLIANWSTTYGSTQVITGGDFNLAPNSWLDREPQRGKQPEHDSIIWDFCTTTNMIDYWRMTNPNTKKYTWFSPSNKNVCSRLDYWLVSQTVSSYVTKCETQSTPLTDHCLISLLLSLRKQQRSENIWKFNNSLLQNEDFCTQVKKLKSEINNMSMTNVSKWEWFKYSVKQLAIETGKQVSALRIREQKNLIEQIHLLCGKPCMTAEESERLQSLQNQLDEVYLSKAKGAYVRSRAKWIEHGEKNSSYFYSLEKRRQTKKKITKLSKDGTIIEEPNQISEEINIFYSNLYKPRTEKENADIFFDMIKDQVKKLEEDDKTWLEEDLNISELDTALKQMKNGKSPGIDGLTIEFYKTFWQDIKDLLFNGFLDCLKNEELSPTMKTGLITLLPKPNKNLQVLDNWRPITLLCNDYKLLALVYANRIKSVLTKLIDECQSAFIKGRQIHNNIRLILDIIDYRSFINSESLILFIDFFKAFDSIDHNFLFRSLELFGFGNKFCKVIKLFYKQIYSYVSLNPGITSRIDIFCGIRQGCPISPKLFILCTQLMAYLIVNHSDIEGINIFDIELKISQFADDTVIFLKDKSILEKALNVISIFSKASGLCLNLKKCELLPLYDCLENSMRTIPVKNEVKYLGIYLNKDINTRESKNLKDKIDGMSKTLNHWLTRDITIFGRNLLSKSEGVSKMVYPAYSLYITPKSIKKINSIIYQFIWRNKTHYIKKSQLVKDYAKGGIKTIDFQSMVGVFKINWIKAFLLKPDSIWFHIPKNIFKKVGGLDFLLKCDFDILKLPVKLSEYHKQVLSYWKMVFAHNFSPHCSTLWNNRTITINKKSLFIKEWYEKNVIFITDLLDERGQFLSVGVFNAKFNIQCSLREYDKVCKAIPLPLLSLIQGYLYYSKAQISLPSLHLNQIPLTDKNCNNKTMNKIFKNKLFHDFNSNTKLKGSNVKITNKYTHFLKWPIPPKVKEMQFKIINGYYPAAEMLKKRFGFEVEPCGFCSQNVESIDHLFFSCSVTTDFWQDLVDWLSIRMDGMTPLTLTQVLYNNGDPSKELSMLHKVVIIMGKYHIHKCKWQSKRPSLTALKTELKSFLSSLELLRDSCKEAALICDNGTQFLSF</sequence>
<dbReference type="SUPFAM" id="SSF56672">
    <property type="entry name" value="DNA/RNA polymerases"/>
    <property type="match status" value="1"/>
</dbReference>
<dbReference type="AlphaFoldDB" id="A0A669CXU3"/>
<dbReference type="PANTHER" id="PTHR31635:SF196">
    <property type="entry name" value="REVERSE TRANSCRIPTASE DOMAIN-CONTAINING PROTEIN-RELATED"/>
    <property type="match status" value="1"/>
</dbReference>
<dbReference type="OMA" id="KWIEHGE"/>
<dbReference type="Gene3D" id="3.60.10.10">
    <property type="entry name" value="Endonuclease/exonuclease/phosphatase"/>
    <property type="match status" value="1"/>
</dbReference>
<dbReference type="InterPro" id="IPR043502">
    <property type="entry name" value="DNA/RNA_pol_sf"/>
</dbReference>
<dbReference type="GeneTree" id="ENSGT00940000163737"/>
<name>A0A669CXU3_ORENI</name>
<organism evidence="2 3">
    <name type="scientific">Oreochromis niloticus</name>
    <name type="common">Nile tilapia</name>
    <name type="synonym">Tilapia nilotica</name>
    <dbReference type="NCBI Taxonomy" id="8128"/>
    <lineage>
        <taxon>Eukaryota</taxon>
        <taxon>Metazoa</taxon>
        <taxon>Chordata</taxon>
        <taxon>Craniata</taxon>
        <taxon>Vertebrata</taxon>
        <taxon>Euteleostomi</taxon>
        <taxon>Actinopterygii</taxon>
        <taxon>Neopterygii</taxon>
        <taxon>Teleostei</taxon>
        <taxon>Neoteleostei</taxon>
        <taxon>Acanthomorphata</taxon>
        <taxon>Ovalentaria</taxon>
        <taxon>Cichlomorphae</taxon>
        <taxon>Cichliformes</taxon>
        <taxon>Cichlidae</taxon>
        <taxon>African cichlids</taxon>
        <taxon>Pseudocrenilabrinae</taxon>
        <taxon>Oreochromini</taxon>
        <taxon>Oreochromis</taxon>
    </lineage>
</organism>
<dbReference type="CDD" id="cd01650">
    <property type="entry name" value="RT_nLTR_like"/>
    <property type="match status" value="1"/>
</dbReference>
<dbReference type="PROSITE" id="PS50878">
    <property type="entry name" value="RT_POL"/>
    <property type="match status" value="1"/>
</dbReference>
<dbReference type="GO" id="GO:0003824">
    <property type="term" value="F:catalytic activity"/>
    <property type="evidence" value="ECO:0007669"/>
    <property type="project" value="InterPro"/>
</dbReference>
<dbReference type="Ensembl" id="ENSONIT00000039680.1">
    <property type="protein sequence ID" value="ENSONIP00000053198.1"/>
    <property type="gene ID" value="ENSONIG00000036722.1"/>
</dbReference>
<dbReference type="Pfam" id="PF13966">
    <property type="entry name" value="zf-RVT"/>
    <property type="match status" value="1"/>
</dbReference>
<evidence type="ECO:0000259" key="1">
    <source>
        <dbReference type="PROSITE" id="PS50878"/>
    </source>
</evidence>
<dbReference type="Pfam" id="PF03372">
    <property type="entry name" value="Exo_endo_phos"/>
    <property type="match status" value="1"/>
</dbReference>
<protein>
    <recommendedName>
        <fullName evidence="1">Reverse transcriptase domain-containing protein</fullName>
    </recommendedName>
</protein>
<dbReference type="InterPro" id="IPR000477">
    <property type="entry name" value="RT_dom"/>
</dbReference>
<reference evidence="2" key="2">
    <citation type="submission" date="2025-08" db="UniProtKB">
        <authorList>
            <consortium name="Ensembl"/>
        </authorList>
    </citation>
    <scope>IDENTIFICATION</scope>
</reference>
<dbReference type="CDD" id="cd09076">
    <property type="entry name" value="L1-EN"/>
    <property type="match status" value="1"/>
</dbReference>
<dbReference type="InterPro" id="IPR005135">
    <property type="entry name" value="Endo/exonuclease/phosphatase"/>
</dbReference>
<accession>A0A669CXU3</accession>
<dbReference type="Proteomes" id="UP000005207">
    <property type="component" value="Linkage group LG2"/>
</dbReference>
<evidence type="ECO:0000313" key="3">
    <source>
        <dbReference type="Proteomes" id="UP000005207"/>
    </source>
</evidence>
<dbReference type="InterPro" id="IPR026960">
    <property type="entry name" value="RVT-Znf"/>
</dbReference>
<dbReference type="InParanoid" id="A0A669CXU3"/>
<reference evidence="2" key="3">
    <citation type="submission" date="2025-09" db="UniProtKB">
        <authorList>
            <consortium name="Ensembl"/>
        </authorList>
    </citation>
    <scope>IDENTIFICATION</scope>
</reference>
<dbReference type="PANTHER" id="PTHR31635">
    <property type="entry name" value="REVERSE TRANSCRIPTASE DOMAIN-CONTAINING PROTEIN-RELATED"/>
    <property type="match status" value="1"/>
</dbReference>
<keyword evidence="3" id="KW-1185">Reference proteome</keyword>
<dbReference type="Pfam" id="PF00078">
    <property type="entry name" value="RVT_1"/>
    <property type="match status" value="1"/>
</dbReference>
<dbReference type="SUPFAM" id="SSF56219">
    <property type="entry name" value="DNase I-like"/>
    <property type="match status" value="1"/>
</dbReference>
<dbReference type="InterPro" id="IPR036691">
    <property type="entry name" value="Endo/exonu/phosph_ase_sf"/>
</dbReference>
<reference evidence="3" key="1">
    <citation type="submission" date="2012-01" db="EMBL/GenBank/DDBJ databases">
        <title>The Genome Sequence of Oreochromis niloticus (Nile Tilapia).</title>
        <authorList>
            <consortium name="Broad Institute Genome Assembly Team"/>
            <consortium name="Broad Institute Sequencing Platform"/>
            <person name="Di Palma F."/>
            <person name="Johnson J."/>
            <person name="Lander E.S."/>
            <person name="Lindblad-Toh K."/>
        </authorList>
    </citation>
    <scope>NUCLEOTIDE SEQUENCE [LARGE SCALE GENOMIC DNA]</scope>
</reference>
<evidence type="ECO:0000313" key="2">
    <source>
        <dbReference type="Ensembl" id="ENSONIP00000053198.1"/>
    </source>
</evidence>